<accession>A0A172E706</accession>
<evidence type="ECO:0000313" key="1">
    <source>
        <dbReference type="EMBL" id="AID23586.1"/>
    </source>
</evidence>
<sequence>MPRRRCTKLPRPLPVDTLLKQLIYC</sequence>
<reference evidence="1" key="1">
    <citation type="submission" date="2013-06" db="EMBL/GenBank/DDBJ databases">
        <title>Differently expressed genes of marine diatom grown under ocean acidification and different light conditions.</title>
        <authorList>
            <person name="Wang K.-J."/>
            <person name="Zhuang S.-F."/>
            <person name="Ren H.-L."/>
            <person name="Chen F.-Y."/>
            <person name="Li Y.-H."/>
            <person name="Chen R.-Y."/>
            <person name="Gao K.-S."/>
        </authorList>
    </citation>
    <scope>NUCLEOTIDE SEQUENCE</scope>
</reference>
<dbReference type="EMBL" id="KF302587">
    <property type="protein sequence ID" value="AID23586.1"/>
    <property type="molecule type" value="mRNA"/>
</dbReference>
<proteinExistence type="evidence at transcript level"/>
<dbReference type="AlphaFoldDB" id="A0A172E706"/>
<organism evidence="1">
    <name type="scientific">Phaeodactylum tricornutum</name>
    <name type="common">Diatom</name>
    <dbReference type="NCBI Taxonomy" id="2850"/>
    <lineage>
        <taxon>Eukaryota</taxon>
        <taxon>Sar</taxon>
        <taxon>Stramenopiles</taxon>
        <taxon>Ochrophyta</taxon>
        <taxon>Bacillariophyta</taxon>
        <taxon>Bacillariophyceae</taxon>
        <taxon>Bacillariophycidae</taxon>
        <taxon>Naviculales</taxon>
        <taxon>Phaeodactylaceae</taxon>
        <taxon>Phaeodactylum</taxon>
    </lineage>
</organism>
<name>A0A172E706_PHATR</name>
<protein>
    <submittedName>
        <fullName evidence="1">Mitochondrial ATP synthase</fullName>
    </submittedName>
</protein>